<evidence type="ECO:0000313" key="4">
    <source>
        <dbReference type="EMBL" id="MER7187581.1"/>
    </source>
</evidence>
<reference evidence="4 5" key="1">
    <citation type="submission" date="2024-06" db="EMBL/GenBank/DDBJ databases">
        <title>The Natural Products Discovery Center: Release of the First 8490 Sequenced Strains for Exploring Actinobacteria Biosynthetic Diversity.</title>
        <authorList>
            <person name="Kalkreuter E."/>
            <person name="Kautsar S.A."/>
            <person name="Yang D."/>
            <person name="Bader C.D."/>
            <person name="Teijaro C.N."/>
            <person name="Fluegel L."/>
            <person name="Davis C.M."/>
            <person name="Simpson J.R."/>
            <person name="Lauterbach L."/>
            <person name="Steele A.D."/>
            <person name="Gui C."/>
            <person name="Meng S."/>
            <person name="Li G."/>
            <person name="Viehrig K."/>
            <person name="Ye F."/>
            <person name="Su P."/>
            <person name="Kiefer A.F."/>
            <person name="Nichols A."/>
            <person name="Cepeda A.J."/>
            <person name="Yan W."/>
            <person name="Fan B."/>
            <person name="Jiang Y."/>
            <person name="Adhikari A."/>
            <person name="Zheng C.-J."/>
            <person name="Schuster L."/>
            <person name="Cowan T.M."/>
            <person name="Smanski M.J."/>
            <person name="Chevrette M.G."/>
            <person name="De Carvalho L.P.S."/>
            <person name="Shen B."/>
        </authorList>
    </citation>
    <scope>NUCLEOTIDE SEQUENCE [LARGE SCALE GENOMIC DNA]</scope>
    <source>
        <strain evidence="4 5">NPDC000234</strain>
    </source>
</reference>
<dbReference type="PANTHER" id="PTHR10264:SF19">
    <property type="entry name" value="AT06885P-RELATED"/>
    <property type="match status" value="1"/>
</dbReference>
<dbReference type="InterPro" id="IPR036013">
    <property type="entry name" value="Band_7/SPFH_dom_sf"/>
</dbReference>
<proteinExistence type="inferred from homology"/>
<protein>
    <submittedName>
        <fullName evidence="4">Slipin family protein</fullName>
    </submittedName>
</protein>
<organism evidence="4 5">
    <name type="scientific">Streptomyces hyaluromycini</name>
    <dbReference type="NCBI Taxonomy" id="1377993"/>
    <lineage>
        <taxon>Bacteria</taxon>
        <taxon>Bacillati</taxon>
        <taxon>Actinomycetota</taxon>
        <taxon>Actinomycetes</taxon>
        <taxon>Kitasatosporales</taxon>
        <taxon>Streptomycetaceae</taxon>
        <taxon>Streptomyces</taxon>
    </lineage>
</organism>
<dbReference type="Gene3D" id="3.30.479.30">
    <property type="entry name" value="Band 7 domain"/>
    <property type="match status" value="1"/>
</dbReference>
<dbReference type="CDD" id="cd08826">
    <property type="entry name" value="SPFH_eoslipins_u1"/>
    <property type="match status" value="1"/>
</dbReference>
<evidence type="ECO:0000256" key="2">
    <source>
        <dbReference type="SAM" id="MobiDB-lite"/>
    </source>
</evidence>
<dbReference type="InterPro" id="IPR001107">
    <property type="entry name" value="Band_7"/>
</dbReference>
<dbReference type="EMBL" id="JBEPEK010000851">
    <property type="protein sequence ID" value="MER7187581.1"/>
    <property type="molecule type" value="Genomic_DNA"/>
</dbReference>
<dbReference type="InterPro" id="IPR043202">
    <property type="entry name" value="Band-7_stomatin-like"/>
</dbReference>
<dbReference type="Pfam" id="PF01145">
    <property type="entry name" value="Band_7"/>
    <property type="match status" value="1"/>
</dbReference>
<comment type="caution">
    <text evidence="4">The sequence shown here is derived from an EMBL/GenBank/DDBJ whole genome shotgun (WGS) entry which is preliminary data.</text>
</comment>
<dbReference type="Gene3D" id="6.10.250.2090">
    <property type="match status" value="1"/>
</dbReference>
<feature type="domain" description="Band 7" evidence="3">
    <location>
        <begin position="21"/>
        <end position="179"/>
    </location>
</feature>
<dbReference type="InterPro" id="IPR001972">
    <property type="entry name" value="Stomatin_HflK_fam"/>
</dbReference>
<feature type="compositionally biased region" description="Pro residues" evidence="2">
    <location>
        <begin position="300"/>
        <end position="310"/>
    </location>
</feature>
<evidence type="ECO:0000256" key="1">
    <source>
        <dbReference type="ARBA" id="ARBA00008164"/>
    </source>
</evidence>
<dbReference type="PRINTS" id="PR00721">
    <property type="entry name" value="STOMATIN"/>
</dbReference>
<sequence length="316" mass="34848">MDGAVVGVVLVVVAALLVLRSGMRVVNQVERGVVFRWGKALPEYRRPGITFLIPFADRMRKVNTQVVTMPVPTQEGITKDNVSVKVDAVVYFRVTDPIRAAIEVQDYVFAVGQVAQSSLRSIIGKSDLDDLLTDRERLHEGLALMIDSPAAEWGIHIDRVEIKDVQLPESLKRSMSRQAEAERERRARVITADGEFQAAQQLANASRIMSETPEAMQLRLLQTVVEVAAEKNSTLVMPFPVELLRYFERATKRLDQEVEKNERELDGPAALKAGIEQIAAVADKFGPAAELTASPEPEPEPVPSPAPEPSAPAERP</sequence>
<evidence type="ECO:0000313" key="5">
    <source>
        <dbReference type="Proteomes" id="UP001474181"/>
    </source>
</evidence>
<feature type="region of interest" description="Disordered" evidence="2">
    <location>
        <begin position="286"/>
        <end position="316"/>
    </location>
</feature>
<dbReference type="SMART" id="SM00244">
    <property type="entry name" value="PHB"/>
    <property type="match status" value="1"/>
</dbReference>
<dbReference type="PANTHER" id="PTHR10264">
    <property type="entry name" value="BAND 7 PROTEIN-RELATED"/>
    <property type="match status" value="1"/>
</dbReference>
<dbReference type="SUPFAM" id="SSF117892">
    <property type="entry name" value="Band 7/SPFH domain"/>
    <property type="match status" value="1"/>
</dbReference>
<name>A0ABV1XEV9_9ACTN</name>
<dbReference type="RefSeq" id="WP_350792105.1">
    <property type="nucleotide sequence ID" value="NZ_JBEPEK010000851.1"/>
</dbReference>
<dbReference type="Proteomes" id="UP001474181">
    <property type="component" value="Unassembled WGS sequence"/>
</dbReference>
<keyword evidence="5" id="KW-1185">Reference proteome</keyword>
<gene>
    <name evidence="4" type="ORF">ABT404_50380</name>
</gene>
<comment type="similarity">
    <text evidence="1">Belongs to the band 7/mec-2 family.</text>
</comment>
<accession>A0ABV1XEV9</accession>
<evidence type="ECO:0000259" key="3">
    <source>
        <dbReference type="SMART" id="SM00244"/>
    </source>
</evidence>